<evidence type="ECO:0000313" key="1">
    <source>
        <dbReference type="EMBL" id="ROT62193.1"/>
    </source>
</evidence>
<protein>
    <submittedName>
        <fullName evidence="1">Uncharacterized protein</fullName>
    </submittedName>
</protein>
<evidence type="ECO:0000313" key="2">
    <source>
        <dbReference type="Proteomes" id="UP000283509"/>
    </source>
</evidence>
<name>A0A3R7LR42_PENVA</name>
<accession>A0A3R7LR42</accession>
<reference evidence="1 2" key="2">
    <citation type="submission" date="2019-01" db="EMBL/GenBank/DDBJ databases">
        <title>The decoding of complex shrimp genome reveals the adaptation for benthos swimmer, frequently molting mechanism and breeding impact on genome.</title>
        <authorList>
            <person name="Sun Y."/>
            <person name="Gao Y."/>
            <person name="Yu Y."/>
        </authorList>
    </citation>
    <scope>NUCLEOTIDE SEQUENCE [LARGE SCALE GENOMIC DNA]</scope>
    <source>
        <tissue evidence="1">Muscle</tissue>
    </source>
</reference>
<comment type="caution">
    <text evidence="1">The sequence shown here is derived from an EMBL/GenBank/DDBJ whole genome shotgun (WGS) entry which is preliminary data.</text>
</comment>
<organism evidence="1 2">
    <name type="scientific">Penaeus vannamei</name>
    <name type="common">Whiteleg shrimp</name>
    <name type="synonym">Litopenaeus vannamei</name>
    <dbReference type="NCBI Taxonomy" id="6689"/>
    <lineage>
        <taxon>Eukaryota</taxon>
        <taxon>Metazoa</taxon>
        <taxon>Ecdysozoa</taxon>
        <taxon>Arthropoda</taxon>
        <taxon>Crustacea</taxon>
        <taxon>Multicrustacea</taxon>
        <taxon>Malacostraca</taxon>
        <taxon>Eumalacostraca</taxon>
        <taxon>Eucarida</taxon>
        <taxon>Decapoda</taxon>
        <taxon>Dendrobranchiata</taxon>
        <taxon>Penaeoidea</taxon>
        <taxon>Penaeidae</taxon>
        <taxon>Penaeus</taxon>
    </lineage>
</organism>
<gene>
    <name evidence="1" type="ORF">C7M84_019970</name>
</gene>
<sequence>MLPLHEPYHTTIHRHFSVPFLSFSIVPAFPATKYPAATIHSIHTQDLTLLSLLPSSIFPHVPLPATYNPAPYHTAPSSSSSPLLFPWSPPYSPPPYLGHPNTRTYSHSLPLPSSYFHLSPLSFPPQHHTQAPSPLLPLSLFYLPLYPPFPAPYMGPPARITTWHLSVLSSCQSSNFHYDSLPPGRSYAPIHKFPSPVPFALSISGAVLGFPATIVGDRSHHRHALAPLLVSFLSYFPCTSQPRPPYHHDLSTSPRPLPSSYFPGLFPATYIPAPFHRALSFCPGLYPLLVSLVPSFARHHIVSRPSTITRHSLRRFPLFLFPVPSFPRHQYQISTIHRHFSRPPFPSPNFPCPSFPATHIAHKHPLLLLPLSIFPVPSFPASHNRQTYTNTAPSYSHRSLLPSSTALSRSLVHSSLYLQPRHHTPYLSTLLLSPFPLLFPCPSFPRPKPYPAPYTGTLDGSQSLQFITRAVDSNRPTGLCTARERNRPTGRHRIPRRQFREPTSVTLRPGTDLALRY</sequence>
<dbReference type="AlphaFoldDB" id="A0A3R7LR42"/>
<keyword evidence="2" id="KW-1185">Reference proteome</keyword>
<proteinExistence type="predicted"/>
<dbReference type="EMBL" id="QCYY01003774">
    <property type="protein sequence ID" value="ROT62193.1"/>
    <property type="molecule type" value="Genomic_DNA"/>
</dbReference>
<reference evidence="1 2" key="1">
    <citation type="submission" date="2018-04" db="EMBL/GenBank/DDBJ databases">
        <authorList>
            <person name="Zhang X."/>
            <person name="Yuan J."/>
            <person name="Li F."/>
            <person name="Xiang J."/>
        </authorList>
    </citation>
    <scope>NUCLEOTIDE SEQUENCE [LARGE SCALE GENOMIC DNA]</scope>
    <source>
        <tissue evidence="1">Muscle</tissue>
    </source>
</reference>
<dbReference type="Proteomes" id="UP000283509">
    <property type="component" value="Unassembled WGS sequence"/>
</dbReference>